<evidence type="ECO:0000313" key="2">
    <source>
        <dbReference type="Proteomes" id="UP001162501"/>
    </source>
</evidence>
<proteinExistence type="predicted"/>
<reference evidence="1" key="1">
    <citation type="submission" date="2023-05" db="EMBL/GenBank/DDBJ databases">
        <authorList>
            <consortium name="ELIXIR-Norway"/>
        </authorList>
    </citation>
    <scope>NUCLEOTIDE SEQUENCE</scope>
</reference>
<sequence>MVAGDDLLQAWQQKAPAENGARESSPETSVSCLAPFYPAEEENPGGRVGSETDQACALTLADSPRGLFSIHRVGPPRSLVGPQSPSPEISGPASLLTRFCSTQERKRQALGTQDPTRQQGPCPRRVTA</sequence>
<name>A0ACB0F1M7_RANTA</name>
<accession>A0ACB0F1M7</accession>
<gene>
    <name evidence="1" type="ORF">MRATA1EN3_LOCUS18005</name>
</gene>
<protein>
    <submittedName>
        <fullName evidence="1">Uncharacterized protein</fullName>
    </submittedName>
</protein>
<evidence type="ECO:0000313" key="1">
    <source>
        <dbReference type="EMBL" id="CAI9706792.1"/>
    </source>
</evidence>
<dbReference type="Proteomes" id="UP001162501">
    <property type="component" value="Chromosome 3"/>
</dbReference>
<organism evidence="1 2">
    <name type="scientific">Rangifer tarandus platyrhynchus</name>
    <name type="common">Svalbard reindeer</name>
    <dbReference type="NCBI Taxonomy" id="3082113"/>
    <lineage>
        <taxon>Eukaryota</taxon>
        <taxon>Metazoa</taxon>
        <taxon>Chordata</taxon>
        <taxon>Craniata</taxon>
        <taxon>Vertebrata</taxon>
        <taxon>Euteleostomi</taxon>
        <taxon>Mammalia</taxon>
        <taxon>Eutheria</taxon>
        <taxon>Laurasiatheria</taxon>
        <taxon>Artiodactyla</taxon>
        <taxon>Ruminantia</taxon>
        <taxon>Pecora</taxon>
        <taxon>Cervidae</taxon>
        <taxon>Odocoileinae</taxon>
        <taxon>Rangifer</taxon>
    </lineage>
</organism>
<dbReference type="EMBL" id="OX596087">
    <property type="protein sequence ID" value="CAI9706792.1"/>
    <property type="molecule type" value="Genomic_DNA"/>
</dbReference>